<organism evidence="2 3">
    <name type="scientific">Pseudo-nitzschia multistriata</name>
    <dbReference type="NCBI Taxonomy" id="183589"/>
    <lineage>
        <taxon>Eukaryota</taxon>
        <taxon>Sar</taxon>
        <taxon>Stramenopiles</taxon>
        <taxon>Ochrophyta</taxon>
        <taxon>Bacillariophyta</taxon>
        <taxon>Bacillariophyceae</taxon>
        <taxon>Bacillariophycidae</taxon>
        <taxon>Bacillariales</taxon>
        <taxon>Bacillariaceae</taxon>
        <taxon>Pseudo-nitzschia</taxon>
    </lineage>
</organism>
<feature type="region of interest" description="Disordered" evidence="1">
    <location>
        <begin position="211"/>
        <end position="240"/>
    </location>
</feature>
<gene>
    <name evidence="2" type="ORF">PSNMU_V1.4_AUG-EV-PASAV3_0059230</name>
</gene>
<name>A0A448ZAP0_9STRA</name>
<dbReference type="AlphaFoldDB" id="A0A448ZAP0"/>
<feature type="compositionally biased region" description="Low complexity" evidence="1">
    <location>
        <begin position="520"/>
        <end position="535"/>
    </location>
</feature>
<protein>
    <submittedName>
        <fullName evidence="2">Uncharacterized protein</fullName>
    </submittedName>
</protein>
<evidence type="ECO:0000313" key="3">
    <source>
        <dbReference type="Proteomes" id="UP000291116"/>
    </source>
</evidence>
<accession>A0A448ZAP0</accession>
<feature type="region of interest" description="Disordered" evidence="1">
    <location>
        <begin position="40"/>
        <end position="91"/>
    </location>
</feature>
<dbReference type="EMBL" id="CAACVS010000203">
    <property type="protein sequence ID" value="VEU39076.1"/>
    <property type="molecule type" value="Genomic_DNA"/>
</dbReference>
<reference evidence="2 3" key="1">
    <citation type="submission" date="2019-01" db="EMBL/GenBank/DDBJ databases">
        <authorList>
            <person name="Ferrante I. M."/>
        </authorList>
    </citation>
    <scope>NUCLEOTIDE SEQUENCE [LARGE SCALE GENOMIC DNA]</scope>
    <source>
        <strain evidence="2 3">B856</strain>
    </source>
</reference>
<sequence>MIVTNRSRTFFHRQYVFLAVGCLLLAHRIGLDSFFTEAAPDKSSGGNEWSHTNYPPHNRLRQKEEGFLSKDYDPNVDNSNRNSGGGEGDDENLLIQIIESEVWDTTENRWKGAAVGDGTGGGNRWTNEKGHLSPSPTAIVPPDGFEFLGEWKIVVSSSSNNGSNSAGNNGMAGGGAVGGDSKGWGYQFQYLQPPIRRRIWLRSLTPIKMPPPRKPKSGVGIRPPPPIIPKKTPIQKAKAPRTTNRLTRAMRLVRDDFNYKGLGFNLFKSFIWPSSIGVALRIPLSINFDTFDRNPGWPIVSSSACVFYPPMVAGFLSTSFHVEWIKWLFLCSLGLVPRSFFWILYRVILPVVWMVVSVVSFPLRGIYSLPPCPTKLPSGAWWTGRNIAKPKYNTDLSERIGCSVSYRWSKKRGYEWRISYFHSYLPTLLVYQQLFSQLQEKLEGSIKSVSNSSNNSSSNKSSTVAPLTKGKKNWLRKHFASLGVSTSGPIPDTPPISCSANFSLSGLYWSTGRKSKRKTNNISSSNSGISTATGSKTAETGSASLNEGNDEDTAFIADENYKELVPLTNTRIRTSVSNQ</sequence>
<keyword evidence="3" id="KW-1185">Reference proteome</keyword>
<dbReference type="Proteomes" id="UP000291116">
    <property type="component" value="Unassembled WGS sequence"/>
</dbReference>
<proteinExistence type="predicted"/>
<dbReference type="OrthoDB" id="48859at2759"/>
<feature type="compositionally biased region" description="Polar residues" evidence="1">
    <location>
        <begin position="536"/>
        <end position="547"/>
    </location>
</feature>
<feature type="compositionally biased region" description="Basic and acidic residues" evidence="1">
    <location>
        <begin position="61"/>
        <end position="73"/>
    </location>
</feature>
<evidence type="ECO:0000256" key="1">
    <source>
        <dbReference type="SAM" id="MobiDB-lite"/>
    </source>
</evidence>
<evidence type="ECO:0000313" key="2">
    <source>
        <dbReference type="EMBL" id="VEU39076.1"/>
    </source>
</evidence>
<feature type="compositionally biased region" description="Polar residues" evidence="1">
    <location>
        <begin position="44"/>
        <end position="55"/>
    </location>
</feature>
<feature type="region of interest" description="Disordered" evidence="1">
    <location>
        <begin position="516"/>
        <end position="551"/>
    </location>
</feature>